<evidence type="ECO:0000256" key="2">
    <source>
        <dbReference type="ARBA" id="ARBA00022741"/>
    </source>
</evidence>
<dbReference type="InterPro" id="IPR004009">
    <property type="entry name" value="SH3_Myosin"/>
</dbReference>
<dbReference type="Gene3D" id="1.20.5.340">
    <property type="match status" value="1"/>
</dbReference>
<dbReference type="AlphaFoldDB" id="A0A183T9Y1"/>
<keyword evidence="2 9" id="KW-0547">Nucleotide-binding</keyword>
<dbReference type="InterPro" id="IPR008989">
    <property type="entry name" value="Myosin_S1_N"/>
</dbReference>
<evidence type="ECO:0000256" key="9">
    <source>
        <dbReference type="PROSITE-ProRule" id="PRU00782"/>
    </source>
</evidence>
<feature type="binding site" evidence="9">
    <location>
        <begin position="180"/>
        <end position="187"/>
    </location>
    <ligand>
        <name>ATP</name>
        <dbReference type="ChEBI" id="CHEBI:30616"/>
    </ligand>
</feature>
<dbReference type="PRINTS" id="PR00193">
    <property type="entry name" value="MYOSINHEAVY"/>
</dbReference>
<feature type="domain" description="Myosin motor" evidence="11">
    <location>
        <begin position="87"/>
        <end position="803"/>
    </location>
</feature>
<evidence type="ECO:0000256" key="5">
    <source>
        <dbReference type="ARBA" id="ARBA00023054"/>
    </source>
</evidence>
<evidence type="ECO:0000256" key="10">
    <source>
        <dbReference type="SAM" id="MobiDB-lite"/>
    </source>
</evidence>
<dbReference type="Gene3D" id="2.30.30.360">
    <property type="entry name" value="Myosin S1 fragment, N-terminal"/>
    <property type="match status" value="1"/>
</dbReference>
<dbReference type="Gene3D" id="1.20.58.530">
    <property type="match status" value="1"/>
</dbReference>
<evidence type="ECO:0000256" key="1">
    <source>
        <dbReference type="ARBA" id="ARBA00008314"/>
    </source>
</evidence>
<dbReference type="InterPro" id="IPR036961">
    <property type="entry name" value="Kinesin_motor_dom_sf"/>
</dbReference>
<dbReference type="GO" id="GO:0007015">
    <property type="term" value="P:actin filament organization"/>
    <property type="evidence" value="ECO:0007669"/>
    <property type="project" value="TreeGrafter"/>
</dbReference>
<sequence length="1154" mass="131932">MSNNEQPLDPKSLEHLRVNQSPVDDAAAQSDWASKKLVWVPHETYGFAAAAVLKEEGDDCLVQLQESGKQMTVPKDVIQKMNPPKFDKVEDMANLTYLNEASVLHNLKSRYFCGLIYTYSGLFCVVVNPYKRIPIYREEIVEWYKGRKRHERPPHIFAIADTAYRNMLQDREDQSILCTGESGAGKTENTKKVIQYLASVATSAKNQKTTAGNVLSKLHTKDLNIGELEAQLLKANPILEAFGNAKTIKNDNSSRFGKFIRINFDTSGFIAGANIETYLLEKARVIRQAPDERTFHIFYQLLSSATPALKQTLLITEPTNFAYLSNGILEVPSLDEKQAFAETTEAMEIMGITDDEQQAIFRILSAVLHLGNMEFKQERNSDQATLPNQTIAEKVAHLLGVPLSELIKAFLKPRLKIGRETVSKAQTKEQAEFAVEAISKAIYERLFRWLVTRINKSLDRAKQQGASFVGILDIAGFEIFQVNSFEQLCINYTNEKLQQLFNHTMFVLEQDEYSREGIPWDFIDFGLDLQPTIDLIEKPVGILALLDEECFFPKATDKSFVEKLFKQQENNAKLCKPEFRSVSDFGVYHYAGRVDYQAAQWLTKNMDPLNDNVVSLLQASNEPLVQAIWKDAEIVSMSATAGNETQFGPARSVRKGMMRTVSQLYKESLVRLMTVLQNTNPNFVRCIIPNHEKRAGRIDVPLVLDQLKCNGVLEGIRICRQGFPSRVPFQEFRQRYEILTPDIFSKVSMSDVYHYLPQGYMDGRKAAELMVKHLELSPELYRLGQSKIFFKAGVLAQLEEDRDIRLTDIMIRFQAYCRCYLAKKNVQQRIQDIQAIRIIQRNCVAYLKLRNWSWWRLFTKVRPLLSVTRQEEIVAAKEEELKQVQDALAKTSAHLSETVSAYEEAKKKVTELEAELQLEHESLNALDEASSISWPTCGSEPPHALKRERKLRNDYQKATYEIADLENREAEMKAQAAELETQKQNLVNQLTDMADQLEAEEQCRQKLQLEKGALEQQVKSISEEHALVEDRLSKLEKEKKSVDARLAEVLNQLTEEEERSKQLGKLKSKHESSITELEERLSREQAAKQDLERAKRRLEAELSERSDQEGDNKRLLEELRQQVAQLESELAQTQQRLDEETHAKTLALKNVSPL</sequence>
<protein>
    <submittedName>
        <fullName evidence="15">Paramyosin</fullName>
    </submittedName>
</protein>
<keyword evidence="7 9" id="KW-0505">Motor protein</keyword>
<keyword evidence="14" id="KW-1185">Reference proteome</keyword>
<keyword evidence="8 9" id="KW-0009">Actin-binding</keyword>
<evidence type="ECO:0000256" key="3">
    <source>
        <dbReference type="ARBA" id="ARBA00022840"/>
    </source>
</evidence>
<dbReference type="FunFam" id="2.30.30.360:FF:000001">
    <property type="entry name" value="Myosin heavy chain"/>
    <property type="match status" value="1"/>
</dbReference>
<dbReference type="WBParaSite" id="SSLN_0001378201-mRNA-1">
    <property type="protein sequence ID" value="SSLN_0001378201-mRNA-1"/>
    <property type="gene ID" value="SSLN_0001378201"/>
</dbReference>
<dbReference type="GO" id="GO:0005737">
    <property type="term" value="C:cytoplasm"/>
    <property type="evidence" value="ECO:0007669"/>
    <property type="project" value="TreeGrafter"/>
</dbReference>
<accession>A0A183T9Y1</accession>
<evidence type="ECO:0000313" key="13">
    <source>
        <dbReference type="EMBL" id="VDL99664.1"/>
    </source>
</evidence>
<dbReference type="Pfam" id="PF01576">
    <property type="entry name" value="Myosin_tail_1"/>
    <property type="match status" value="1"/>
</dbReference>
<dbReference type="EMBL" id="UYSU01037963">
    <property type="protein sequence ID" value="VDL99664.1"/>
    <property type="molecule type" value="Genomic_DNA"/>
</dbReference>
<organism evidence="15">
    <name type="scientific">Schistocephalus solidus</name>
    <name type="common">Tapeworm</name>
    <dbReference type="NCBI Taxonomy" id="70667"/>
    <lineage>
        <taxon>Eukaryota</taxon>
        <taxon>Metazoa</taxon>
        <taxon>Spiralia</taxon>
        <taxon>Lophotrochozoa</taxon>
        <taxon>Platyhelminthes</taxon>
        <taxon>Cestoda</taxon>
        <taxon>Eucestoda</taxon>
        <taxon>Diphyllobothriidea</taxon>
        <taxon>Diphyllobothriidae</taxon>
        <taxon>Schistocephalus</taxon>
    </lineage>
</organism>
<reference evidence="15" key="1">
    <citation type="submission" date="2016-06" db="UniProtKB">
        <authorList>
            <consortium name="WormBaseParasite"/>
        </authorList>
    </citation>
    <scope>IDENTIFICATION</scope>
</reference>
<dbReference type="Pfam" id="PF00063">
    <property type="entry name" value="Myosin_head"/>
    <property type="match status" value="1"/>
</dbReference>
<comment type="similarity">
    <text evidence="1 9">Belongs to the TRAFAC class myosin-kinesin ATPase superfamily. Myosin family.</text>
</comment>
<dbReference type="GO" id="GO:0051015">
    <property type="term" value="F:actin filament binding"/>
    <property type="evidence" value="ECO:0007669"/>
    <property type="project" value="InterPro"/>
</dbReference>
<evidence type="ECO:0000259" key="12">
    <source>
        <dbReference type="PROSITE" id="PS51844"/>
    </source>
</evidence>
<keyword evidence="4" id="KW-0112">Calmodulin-binding</keyword>
<dbReference type="SMART" id="SM00242">
    <property type="entry name" value="MYSc"/>
    <property type="match status" value="1"/>
</dbReference>
<dbReference type="FunFam" id="1.10.10.820:FF:000001">
    <property type="entry name" value="Myosin heavy chain"/>
    <property type="match status" value="1"/>
</dbReference>
<dbReference type="PROSITE" id="PS50096">
    <property type="entry name" value="IQ"/>
    <property type="match status" value="1"/>
</dbReference>
<feature type="region of interest" description="Disordered" evidence="10">
    <location>
        <begin position="1059"/>
        <end position="1116"/>
    </location>
</feature>
<dbReference type="Gene3D" id="1.20.5.4820">
    <property type="match status" value="1"/>
</dbReference>
<dbReference type="GO" id="GO:0016459">
    <property type="term" value="C:myosin complex"/>
    <property type="evidence" value="ECO:0007669"/>
    <property type="project" value="UniProtKB-KW"/>
</dbReference>
<keyword evidence="6 9" id="KW-0518">Myosin</keyword>
<dbReference type="GO" id="GO:0016020">
    <property type="term" value="C:membrane"/>
    <property type="evidence" value="ECO:0007669"/>
    <property type="project" value="TreeGrafter"/>
</dbReference>
<dbReference type="GO" id="GO:0005524">
    <property type="term" value="F:ATP binding"/>
    <property type="evidence" value="ECO:0007669"/>
    <property type="project" value="UniProtKB-UniRule"/>
</dbReference>
<dbReference type="PANTHER" id="PTHR13140">
    <property type="entry name" value="MYOSIN"/>
    <property type="match status" value="1"/>
</dbReference>
<dbReference type="Gene3D" id="1.10.10.820">
    <property type="match status" value="1"/>
</dbReference>
<dbReference type="InterPro" id="IPR001609">
    <property type="entry name" value="Myosin_head_motor_dom-like"/>
</dbReference>
<gene>
    <name evidence="13" type="ORF">SSLN_LOCUS13279</name>
</gene>
<dbReference type="OrthoDB" id="10055605at2759"/>
<dbReference type="FunFam" id="3.40.850.10:FF:000101">
    <property type="entry name" value="Slow myosin heavy chain 2"/>
    <property type="match status" value="1"/>
</dbReference>
<dbReference type="STRING" id="70667.A0A183T9Y1"/>
<evidence type="ECO:0000256" key="8">
    <source>
        <dbReference type="ARBA" id="ARBA00023203"/>
    </source>
</evidence>
<reference evidence="13 14" key="2">
    <citation type="submission" date="2018-11" db="EMBL/GenBank/DDBJ databases">
        <authorList>
            <consortium name="Pathogen Informatics"/>
        </authorList>
    </citation>
    <scope>NUCLEOTIDE SEQUENCE [LARGE SCALE GENOMIC DNA]</scope>
    <source>
        <strain evidence="13 14">NST_G2</strain>
    </source>
</reference>
<dbReference type="GO" id="GO:0000146">
    <property type="term" value="F:microfilament motor activity"/>
    <property type="evidence" value="ECO:0007669"/>
    <property type="project" value="TreeGrafter"/>
</dbReference>
<proteinExistence type="inferred from homology"/>
<dbReference type="InterPro" id="IPR027417">
    <property type="entry name" value="P-loop_NTPase"/>
</dbReference>
<dbReference type="Proteomes" id="UP000275846">
    <property type="component" value="Unassembled WGS sequence"/>
</dbReference>
<dbReference type="Gene3D" id="3.40.850.10">
    <property type="entry name" value="Kinesin motor domain"/>
    <property type="match status" value="1"/>
</dbReference>
<dbReference type="InterPro" id="IPR002928">
    <property type="entry name" value="Myosin_tail"/>
</dbReference>
<dbReference type="SUPFAM" id="SSF52540">
    <property type="entry name" value="P-loop containing nucleoside triphosphate hydrolases"/>
    <property type="match status" value="1"/>
</dbReference>
<name>A0A183T9Y1_SCHSO</name>
<feature type="domain" description="Myosin N-terminal SH3-like" evidence="12">
    <location>
        <begin position="33"/>
        <end position="83"/>
    </location>
</feature>
<dbReference type="FunFam" id="1.20.120.720:FF:000001">
    <property type="entry name" value="Myosin heavy chain, muscle"/>
    <property type="match status" value="1"/>
</dbReference>
<feature type="region of interest" description="Actin-binding" evidence="9">
    <location>
        <begin position="669"/>
        <end position="691"/>
    </location>
</feature>
<evidence type="ECO:0000313" key="15">
    <source>
        <dbReference type="WBParaSite" id="SSLN_0001378201-mRNA-1"/>
    </source>
</evidence>
<dbReference type="Pfam" id="PF02736">
    <property type="entry name" value="Myosin_N"/>
    <property type="match status" value="1"/>
</dbReference>
<dbReference type="FunFam" id="1.20.5.4820:FF:000002">
    <property type="entry name" value="Myosin heavy chain 10"/>
    <property type="match status" value="1"/>
</dbReference>
<dbReference type="PROSITE" id="PS51456">
    <property type="entry name" value="MYOSIN_MOTOR"/>
    <property type="match status" value="1"/>
</dbReference>
<evidence type="ECO:0000256" key="4">
    <source>
        <dbReference type="ARBA" id="ARBA00022860"/>
    </source>
</evidence>
<evidence type="ECO:0000259" key="11">
    <source>
        <dbReference type="PROSITE" id="PS51456"/>
    </source>
</evidence>
<dbReference type="GO" id="GO:0005516">
    <property type="term" value="F:calmodulin binding"/>
    <property type="evidence" value="ECO:0007669"/>
    <property type="project" value="UniProtKB-KW"/>
</dbReference>
<keyword evidence="5" id="KW-0175">Coiled coil</keyword>
<dbReference type="PANTHER" id="PTHR13140:SF857">
    <property type="entry name" value="MYOSIN-11"/>
    <property type="match status" value="1"/>
</dbReference>
<dbReference type="Gene3D" id="1.20.120.720">
    <property type="entry name" value="Myosin VI head, motor domain, U50 subdomain"/>
    <property type="match status" value="1"/>
</dbReference>
<keyword evidence="3 9" id="KW-0067">ATP-binding</keyword>
<feature type="region of interest" description="Disordered" evidence="10">
    <location>
        <begin position="1131"/>
        <end position="1154"/>
    </location>
</feature>
<dbReference type="PROSITE" id="PS51844">
    <property type="entry name" value="SH3_LIKE"/>
    <property type="match status" value="1"/>
</dbReference>
<feature type="compositionally biased region" description="Basic and acidic residues" evidence="10">
    <location>
        <begin position="1069"/>
        <end position="1116"/>
    </location>
</feature>
<evidence type="ECO:0000256" key="6">
    <source>
        <dbReference type="ARBA" id="ARBA00023123"/>
    </source>
</evidence>
<dbReference type="CDD" id="cd01377">
    <property type="entry name" value="MYSc_class_II"/>
    <property type="match status" value="1"/>
</dbReference>
<evidence type="ECO:0000256" key="7">
    <source>
        <dbReference type="ARBA" id="ARBA00023175"/>
    </source>
</evidence>
<dbReference type="SUPFAM" id="SSF90257">
    <property type="entry name" value="Myosin rod fragments"/>
    <property type="match status" value="1"/>
</dbReference>
<evidence type="ECO:0000313" key="14">
    <source>
        <dbReference type="Proteomes" id="UP000275846"/>
    </source>
</evidence>